<evidence type="ECO:0000313" key="2">
    <source>
        <dbReference type="EMBL" id="ORX52692.1"/>
    </source>
</evidence>
<evidence type="ECO:0000256" key="1">
    <source>
        <dbReference type="SAM" id="MobiDB-lite"/>
    </source>
</evidence>
<keyword evidence="3" id="KW-1185">Reference proteome</keyword>
<name>A0A1X2GFH5_9FUNG</name>
<dbReference type="EMBL" id="MCGT01000017">
    <property type="protein sequence ID" value="ORX52692.1"/>
    <property type="molecule type" value="Genomic_DNA"/>
</dbReference>
<reference evidence="2 3" key="1">
    <citation type="submission" date="2016-07" db="EMBL/GenBank/DDBJ databases">
        <title>Pervasive Adenine N6-methylation of Active Genes in Fungi.</title>
        <authorList>
            <consortium name="DOE Joint Genome Institute"/>
            <person name="Mondo S.J."/>
            <person name="Dannebaum R.O."/>
            <person name="Kuo R.C."/>
            <person name="Labutti K."/>
            <person name="Haridas S."/>
            <person name="Kuo A."/>
            <person name="Salamov A."/>
            <person name="Ahrendt S.R."/>
            <person name="Lipzen A."/>
            <person name="Sullivan W."/>
            <person name="Andreopoulos W.B."/>
            <person name="Clum A."/>
            <person name="Lindquist E."/>
            <person name="Daum C."/>
            <person name="Ramamoorthy G.K."/>
            <person name="Gryganskyi A."/>
            <person name="Culley D."/>
            <person name="Magnuson J.K."/>
            <person name="James T.Y."/>
            <person name="O'Malley M.A."/>
            <person name="Stajich J.E."/>
            <person name="Spatafora J.W."/>
            <person name="Visel A."/>
            <person name="Grigoriev I.V."/>
        </authorList>
    </citation>
    <scope>NUCLEOTIDE SEQUENCE [LARGE SCALE GENOMIC DNA]</scope>
    <source>
        <strain evidence="2 3">NRRL 3301</strain>
    </source>
</reference>
<comment type="caution">
    <text evidence="2">The sequence shown here is derived from an EMBL/GenBank/DDBJ whole genome shotgun (WGS) entry which is preliminary data.</text>
</comment>
<sequence>MPHQINVANASVKRRVMHDDSENSFSPQSLWPANPVKRLHQKEQQPEPEPAPKVTVPSLTFASPDYRPPPRPDALWLQPVPQPTTFMMEEDSTDDDDALRTPSIHVPPIYHTPVTSDCIMHDMA</sequence>
<organism evidence="2 3">
    <name type="scientific">Hesseltinella vesiculosa</name>
    <dbReference type="NCBI Taxonomy" id="101127"/>
    <lineage>
        <taxon>Eukaryota</taxon>
        <taxon>Fungi</taxon>
        <taxon>Fungi incertae sedis</taxon>
        <taxon>Mucoromycota</taxon>
        <taxon>Mucoromycotina</taxon>
        <taxon>Mucoromycetes</taxon>
        <taxon>Mucorales</taxon>
        <taxon>Cunninghamellaceae</taxon>
        <taxon>Hesseltinella</taxon>
    </lineage>
</organism>
<dbReference type="Proteomes" id="UP000242146">
    <property type="component" value="Unassembled WGS sequence"/>
</dbReference>
<protein>
    <submittedName>
        <fullName evidence="2">Uncharacterized protein</fullName>
    </submittedName>
</protein>
<gene>
    <name evidence="2" type="ORF">DM01DRAFT_1336476</name>
</gene>
<dbReference type="AlphaFoldDB" id="A0A1X2GFH5"/>
<dbReference type="OrthoDB" id="2363105at2759"/>
<accession>A0A1X2GFH5</accession>
<feature type="region of interest" description="Disordered" evidence="1">
    <location>
        <begin position="1"/>
        <end position="78"/>
    </location>
</feature>
<evidence type="ECO:0000313" key="3">
    <source>
        <dbReference type="Proteomes" id="UP000242146"/>
    </source>
</evidence>
<proteinExistence type="predicted"/>